<comment type="similarity">
    <text evidence="2 7">Belongs to the cytochrome P450 family.</text>
</comment>
<proteinExistence type="inferred from homology"/>
<dbReference type="RefSeq" id="XP_014530576.2">
    <property type="nucleotide sequence ID" value="XM_014675090.2"/>
</dbReference>
<evidence type="ECO:0000256" key="7">
    <source>
        <dbReference type="RuleBase" id="RU000461"/>
    </source>
</evidence>
<accession>A0A7T6XR38</accession>
<gene>
    <name evidence="9" type="ORF">Pdw03_0511</name>
</gene>
<feature type="region of interest" description="Disordered" evidence="8">
    <location>
        <begin position="499"/>
        <end position="532"/>
    </location>
</feature>
<dbReference type="EMBL" id="CP060777">
    <property type="protein sequence ID" value="QQK45613.1"/>
    <property type="molecule type" value="Genomic_DNA"/>
</dbReference>
<name>A0A7T6XR38_PENDI</name>
<dbReference type="Proteomes" id="UP000595662">
    <property type="component" value="Chromosome 4"/>
</dbReference>
<dbReference type="InterPro" id="IPR001128">
    <property type="entry name" value="Cyt_P450"/>
</dbReference>
<dbReference type="GO" id="GO:0004497">
    <property type="term" value="F:monooxygenase activity"/>
    <property type="evidence" value="ECO:0007669"/>
    <property type="project" value="UniProtKB-KW"/>
</dbReference>
<dbReference type="GO" id="GO:0005506">
    <property type="term" value="F:iron ion binding"/>
    <property type="evidence" value="ECO:0007669"/>
    <property type="project" value="InterPro"/>
</dbReference>
<dbReference type="PANTHER" id="PTHR24305">
    <property type="entry name" value="CYTOCHROME P450"/>
    <property type="match status" value="1"/>
</dbReference>
<dbReference type="PANTHER" id="PTHR24305:SF166">
    <property type="entry name" value="CYTOCHROME P450 12A4, MITOCHONDRIAL-RELATED"/>
    <property type="match status" value="1"/>
</dbReference>
<evidence type="ECO:0000313" key="9">
    <source>
        <dbReference type="EMBL" id="QQK45613.1"/>
    </source>
</evidence>
<dbReference type="PROSITE" id="PS00086">
    <property type="entry name" value="CYTOCHROME_P450"/>
    <property type="match status" value="1"/>
</dbReference>
<feature type="binding site" description="axial binding residue" evidence="6">
    <location>
        <position position="545"/>
    </location>
    <ligand>
        <name>heme</name>
        <dbReference type="ChEBI" id="CHEBI:30413"/>
    </ligand>
    <ligandPart>
        <name>Fe</name>
        <dbReference type="ChEBI" id="CHEBI:18248"/>
    </ligandPart>
</feature>
<organism evidence="9 10">
    <name type="scientific">Penicillium digitatum</name>
    <name type="common">Green mold</name>
    <dbReference type="NCBI Taxonomy" id="36651"/>
    <lineage>
        <taxon>Eukaryota</taxon>
        <taxon>Fungi</taxon>
        <taxon>Dikarya</taxon>
        <taxon>Ascomycota</taxon>
        <taxon>Pezizomycotina</taxon>
        <taxon>Eurotiomycetes</taxon>
        <taxon>Eurotiomycetidae</taxon>
        <taxon>Eurotiales</taxon>
        <taxon>Aspergillaceae</taxon>
        <taxon>Penicillium</taxon>
    </lineage>
</organism>
<keyword evidence="4 7" id="KW-0560">Oxidoreductase</keyword>
<evidence type="ECO:0000256" key="1">
    <source>
        <dbReference type="ARBA" id="ARBA00001971"/>
    </source>
</evidence>
<sequence>MTTSVFLVISSALSLLAVSLVYRGVAWGLNIKAAKRTGLPYVLSPIHELEFWAYLTNPLLRSWLGGHVLSGLGWPRWARLMIKDWTYEDRGRAHREYGPVFLAVSPAGLICYIEDPDTAMAVCTRRKAFIKPPNKMKMLEPFGPNVVSTDGNLWKSHLRVTVPPLQGDAVHRTVWTETLHRSEILATRWKAAAEGKAAPSLRDGVYDLTVNVMSVAGFEKQSHQQLEKGEEEEEDSTYSSPLGHHRLSLVESIFLVVTNLPIFVLVPAWLVRFCANTVYTAYSELNQYMDELLAQEKAVTERRQEAKNTTRAKGNLLTAVVESNNQQPELKTSGAVSGPVGRTRLTDVEVKGNVFMLLLAGYDTTANTILFSTIVLSLNPPIQDAVIAEIRQVHREAVAAGRSDLSYDEDLPKFRYLLAFMYEVMRVFPIVIPITRLAVTDQDLVVDGTKHTLPAQTLTIVNNTAIHHNEANWPYPHIIEPRRWLTTNPNTFDPTNTITTNTTSPDDPHQPAKTTTPQPTVTSARPGTTHRRGTFMTFNEGPRACPGRRFAQVEFVAFFAQLLRDHRLGLVNDSTTDREDLERQIRLLGGGSPVTLVPPVDVKVCLLAC</sequence>
<dbReference type="PRINTS" id="PR00463">
    <property type="entry name" value="EP450I"/>
</dbReference>
<keyword evidence="3 6" id="KW-0479">Metal-binding</keyword>
<dbReference type="InterPro" id="IPR017972">
    <property type="entry name" value="Cyt_P450_CS"/>
</dbReference>
<dbReference type="Pfam" id="PF00067">
    <property type="entry name" value="p450"/>
    <property type="match status" value="1"/>
</dbReference>
<evidence type="ECO:0000256" key="2">
    <source>
        <dbReference type="ARBA" id="ARBA00010617"/>
    </source>
</evidence>
<evidence type="ECO:0000256" key="3">
    <source>
        <dbReference type="ARBA" id="ARBA00022723"/>
    </source>
</evidence>
<keyword evidence="6 7" id="KW-0349">Heme</keyword>
<dbReference type="InterPro" id="IPR036396">
    <property type="entry name" value="Cyt_P450_sf"/>
</dbReference>
<dbReference type="PRINTS" id="PR00385">
    <property type="entry name" value="P450"/>
</dbReference>
<dbReference type="InterPro" id="IPR002401">
    <property type="entry name" value="Cyt_P450_E_grp-I"/>
</dbReference>
<evidence type="ECO:0000256" key="8">
    <source>
        <dbReference type="SAM" id="MobiDB-lite"/>
    </source>
</evidence>
<dbReference type="Gene3D" id="1.10.630.10">
    <property type="entry name" value="Cytochrome P450"/>
    <property type="match status" value="1"/>
</dbReference>
<protein>
    <submittedName>
        <fullName evidence="9">Cytochrome P450</fullName>
    </submittedName>
</protein>
<dbReference type="GeneID" id="26237002"/>
<reference evidence="9 10" key="1">
    <citation type="submission" date="2020-08" db="EMBL/GenBank/DDBJ databases">
        <title>The completed genome sequence of the pathogenic ascomycete fungus Penicillium digitatum.</title>
        <authorList>
            <person name="Wang M."/>
        </authorList>
    </citation>
    <scope>NUCLEOTIDE SEQUENCE [LARGE SCALE GENOMIC DNA]</scope>
    <source>
        <strain evidence="9 10">PdW03</strain>
    </source>
</reference>
<dbReference type="GO" id="GO:0043386">
    <property type="term" value="P:mycotoxin biosynthetic process"/>
    <property type="evidence" value="ECO:0007669"/>
    <property type="project" value="UniProtKB-ARBA"/>
</dbReference>
<evidence type="ECO:0000256" key="5">
    <source>
        <dbReference type="ARBA" id="ARBA00023004"/>
    </source>
</evidence>
<keyword evidence="5 6" id="KW-0408">Iron</keyword>
<dbReference type="GO" id="GO:0020037">
    <property type="term" value="F:heme binding"/>
    <property type="evidence" value="ECO:0007669"/>
    <property type="project" value="InterPro"/>
</dbReference>
<dbReference type="AlphaFoldDB" id="A0A7T6XR38"/>
<dbReference type="GO" id="GO:0016705">
    <property type="term" value="F:oxidoreductase activity, acting on paired donors, with incorporation or reduction of molecular oxygen"/>
    <property type="evidence" value="ECO:0007669"/>
    <property type="project" value="InterPro"/>
</dbReference>
<keyword evidence="7" id="KW-0503">Monooxygenase</keyword>
<evidence type="ECO:0000256" key="6">
    <source>
        <dbReference type="PIRSR" id="PIRSR602401-1"/>
    </source>
</evidence>
<feature type="region of interest" description="Disordered" evidence="8">
    <location>
        <begin position="221"/>
        <end position="241"/>
    </location>
</feature>
<dbReference type="SUPFAM" id="SSF48264">
    <property type="entry name" value="Cytochrome P450"/>
    <property type="match status" value="1"/>
</dbReference>
<evidence type="ECO:0000256" key="4">
    <source>
        <dbReference type="ARBA" id="ARBA00023002"/>
    </source>
</evidence>
<dbReference type="InterPro" id="IPR050121">
    <property type="entry name" value="Cytochrome_P450_monoxygenase"/>
</dbReference>
<comment type="cofactor">
    <cofactor evidence="1 6">
        <name>heme</name>
        <dbReference type="ChEBI" id="CHEBI:30413"/>
    </cofactor>
</comment>
<dbReference type="KEGG" id="pdp:PDIP_86880"/>
<dbReference type="VEuPathDB" id="FungiDB:PDIP_86880"/>
<evidence type="ECO:0000313" key="10">
    <source>
        <dbReference type="Proteomes" id="UP000595662"/>
    </source>
</evidence>
<feature type="compositionally biased region" description="Polar residues" evidence="8">
    <location>
        <begin position="512"/>
        <end position="526"/>
    </location>
</feature>